<sequence length="324" mass="36945">MNEMNELAREQERQMGLRVDRVVQIVSQPHFGLPQFVASPALFGYDLTDAEPVEAEIATPVPQHGCAMYINAKRVAGRIAMVQRGSCMFQEKARYAQRSGAVGLIITDNNVGSSAAKSPFFAMSADNSRVDDITIPVIFLFHLESQKLQNQLLEYPTMIVSLAEKAYNPGAIFEQYLLTPPWYSRRKVKLANDFLAFNEEKTKVRFNFRFGDITSENDPNERNLIVERNVEAMQRTIIFSSDTYNSKFLNQARVMGYHLLGYPHQMKESDYSELKYLLRHIELLPSSESNAEKVQMSHRLDQTGKTSSVICHLKDAKNYRCVEV</sequence>
<organism evidence="4 5">
    <name type="scientific">Ditylenchus destructor</name>
    <dbReference type="NCBI Taxonomy" id="166010"/>
    <lineage>
        <taxon>Eukaryota</taxon>
        <taxon>Metazoa</taxon>
        <taxon>Ecdysozoa</taxon>
        <taxon>Nematoda</taxon>
        <taxon>Chromadorea</taxon>
        <taxon>Rhabditida</taxon>
        <taxon>Tylenchina</taxon>
        <taxon>Tylenchomorpha</taxon>
        <taxon>Sphaerularioidea</taxon>
        <taxon>Anguinidae</taxon>
        <taxon>Anguininae</taxon>
        <taxon>Ditylenchus</taxon>
    </lineage>
</organism>
<keyword evidence="2" id="KW-0325">Glycoprotein</keyword>
<dbReference type="InterPro" id="IPR046450">
    <property type="entry name" value="PA_dom_sf"/>
</dbReference>
<accession>A0AAD4N1T3</accession>
<evidence type="ECO:0000256" key="1">
    <source>
        <dbReference type="ARBA" id="ARBA00022729"/>
    </source>
</evidence>
<dbReference type="Pfam" id="PF02225">
    <property type="entry name" value="PA"/>
    <property type="match status" value="1"/>
</dbReference>
<evidence type="ECO:0000313" key="4">
    <source>
        <dbReference type="EMBL" id="KAI1709994.1"/>
    </source>
</evidence>
<keyword evidence="5" id="KW-1185">Reference proteome</keyword>
<dbReference type="Proteomes" id="UP001201812">
    <property type="component" value="Unassembled WGS sequence"/>
</dbReference>
<proteinExistence type="predicted"/>
<comment type="caution">
    <text evidence="4">The sequence shown here is derived from an EMBL/GenBank/DDBJ whole genome shotgun (WGS) entry which is preliminary data.</text>
</comment>
<evidence type="ECO:0000313" key="5">
    <source>
        <dbReference type="Proteomes" id="UP001201812"/>
    </source>
</evidence>
<dbReference type="EMBL" id="JAKKPZ010000028">
    <property type="protein sequence ID" value="KAI1709994.1"/>
    <property type="molecule type" value="Genomic_DNA"/>
</dbReference>
<evidence type="ECO:0000259" key="3">
    <source>
        <dbReference type="Pfam" id="PF02225"/>
    </source>
</evidence>
<evidence type="ECO:0000256" key="2">
    <source>
        <dbReference type="ARBA" id="ARBA00023180"/>
    </source>
</evidence>
<dbReference type="SUPFAM" id="SSF52025">
    <property type="entry name" value="PA domain"/>
    <property type="match status" value="1"/>
</dbReference>
<dbReference type="PANTHER" id="PTHR22702:SF1">
    <property type="entry name" value="PROTEASE-ASSOCIATED DOMAIN-CONTAINING PROTEIN 1"/>
    <property type="match status" value="1"/>
</dbReference>
<reference evidence="4" key="1">
    <citation type="submission" date="2022-01" db="EMBL/GenBank/DDBJ databases">
        <title>Genome Sequence Resource for Two Populations of Ditylenchus destructor, the Migratory Endoparasitic Phytonematode.</title>
        <authorList>
            <person name="Zhang H."/>
            <person name="Lin R."/>
            <person name="Xie B."/>
        </authorList>
    </citation>
    <scope>NUCLEOTIDE SEQUENCE</scope>
    <source>
        <strain evidence="4">BazhouSP</strain>
    </source>
</reference>
<dbReference type="Gene3D" id="3.50.30.30">
    <property type="match status" value="1"/>
</dbReference>
<dbReference type="PANTHER" id="PTHR22702">
    <property type="entry name" value="PROTEASE-ASSOCIATED DOMAIN-CONTAINING PROTEIN"/>
    <property type="match status" value="1"/>
</dbReference>
<feature type="domain" description="PA" evidence="3">
    <location>
        <begin position="54"/>
        <end position="145"/>
    </location>
</feature>
<name>A0AAD4N1T3_9BILA</name>
<protein>
    <submittedName>
        <fullName evidence="4">PA domain-containing protein</fullName>
    </submittedName>
</protein>
<keyword evidence="1" id="KW-0732">Signal</keyword>
<dbReference type="AlphaFoldDB" id="A0AAD4N1T3"/>
<gene>
    <name evidence="4" type="ORF">DdX_11006</name>
</gene>
<dbReference type="InterPro" id="IPR003137">
    <property type="entry name" value="PA_domain"/>
</dbReference>